<dbReference type="OMA" id="CIDRERQ"/>
<evidence type="ECO:0000313" key="17">
    <source>
        <dbReference type="EnsemblPlants" id="QL09p011863:mrna"/>
    </source>
</evidence>
<dbReference type="PANTHER" id="PTHR48063">
    <property type="entry name" value="LRR RECEPTOR-LIKE KINASE"/>
    <property type="match status" value="1"/>
</dbReference>
<dbReference type="SUPFAM" id="SSF52058">
    <property type="entry name" value="L domain-like"/>
    <property type="match status" value="1"/>
</dbReference>
<proteinExistence type="inferred from homology"/>
<evidence type="ECO:0000313" key="18">
    <source>
        <dbReference type="Proteomes" id="UP000594261"/>
    </source>
</evidence>
<keyword evidence="6" id="KW-0433">Leucine-rich repeat</keyword>
<dbReference type="FunFam" id="3.80.10.10:FF:000400">
    <property type="entry name" value="Nuclear pore complex protein NUP107"/>
    <property type="match status" value="1"/>
</dbReference>
<keyword evidence="12" id="KW-0675">Receptor</keyword>
<dbReference type="PROSITE" id="PS51450">
    <property type="entry name" value="LRR"/>
    <property type="match status" value="1"/>
</dbReference>
<comment type="similarity">
    <text evidence="14">Belongs to the polygalacturonase-inhibiting protein family.</text>
</comment>
<dbReference type="InterPro" id="IPR003591">
    <property type="entry name" value="Leu-rich_rpt_typical-subtyp"/>
</dbReference>
<dbReference type="SMART" id="SM00365">
    <property type="entry name" value="LRR_SD22"/>
    <property type="match status" value="4"/>
</dbReference>
<dbReference type="InterPro" id="IPR013210">
    <property type="entry name" value="LRR_N_plant-typ"/>
</dbReference>
<feature type="signal peptide" evidence="15">
    <location>
        <begin position="1"/>
        <end position="28"/>
    </location>
</feature>
<evidence type="ECO:0000256" key="3">
    <source>
        <dbReference type="ARBA" id="ARBA00009592"/>
    </source>
</evidence>
<dbReference type="FunFam" id="3.80.10.10:FF:000095">
    <property type="entry name" value="LRR receptor-like serine/threonine-protein kinase GSO1"/>
    <property type="match status" value="1"/>
</dbReference>
<keyword evidence="4" id="KW-1003">Cell membrane</keyword>
<dbReference type="InParanoid" id="A0A7N2MH15"/>
<keyword evidence="9" id="KW-0677">Repeat</keyword>
<dbReference type="Pfam" id="PF13516">
    <property type="entry name" value="LRR_6"/>
    <property type="match status" value="1"/>
</dbReference>
<dbReference type="InterPro" id="IPR025875">
    <property type="entry name" value="Leu-rich_rpt_4"/>
</dbReference>
<evidence type="ECO:0000256" key="5">
    <source>
        <dbReference type="ARBA" id="ARBA00022512"/>
    </source>
</evidence>
<accession>A0A7N2MH15</accession>
<dbReference type="Pfam" id="PF08263">
    <property type="entry name" value="LRRNT_2"/>
    <property type="match status" value="1"/>
</dbReference>
<evidence type="ECO:0000256" key="12">
    <source>
        <dbReference type="ARBA" id="ARBA00023170"/>
    </source>
</evidence>
<dbReference type="InterPro" id="IPR001611">
    <property type="entry name" value="Leu-rich_rpt"/>
</dbReference>
<keyword evidence="18" id="KW-1185">Reference proteome</keyword>
<name>A0A7N2MH15_QUELO</name>
<dbReference type="GO" id="GO:0005886">
    <property type="term" value="C:plasma membrane"/>
    <property type="evidence" value="ECO:0007669"/>
    <property type="project" value="UniProtKB-SubCell"/>
</dbReference>
<dbReference type="SUPFAM" id="SSF52047">
    <property type="entry name" value="RNI-like"/>
    <property type="match status" value="1"/>
</dbReference>
<evidence type="ECO:0000256" key="7">
    <source>
        <dbReference type="ARBA" id="ARBA00022692"/>
    </source>
</evidence>
<feature type="domain" description="Leucine-rich repeat-containing N-terminal plant-type" evidence="16">
    <location>
        <begin position="43"/>
        <end position="83"/>
    </location>
</feature>
<dbReference type="EMBL" id="LRBV02000009">
    <property type="status" value="NOT_ANNOTATED_CDS"/>
    <property type="molecule type" value="Genomic_DNA"/>
</dbReference>
<dbReference type="GO" id="GO:0009653">
    <property type="term" value="P:anatomical structure morphogenesis"/>
    <property type="evidence" value="ECO:0007669"/>
    <property type="project" value="UniProtKB-ARBA"/>
</dbReference>
<dbReference type="PANTHER" id="PTHR48063:SF101">
    <property type="entry name" value="LRR RECEPTOR-LIKE SERINE_THREONINE-PROTEIN KINASE FLS2"/>
    <property type="match status" value="1"/>
</dbReference>
<evidence type="ECO:0000256" key="6">
    <source>
        <dbReference type="ARBA" id="ARBA00022614"/>
    </source>
</evidence>
<keyword evidence="10" id="KW-1133">Transmembrane helix</keyword>
<comment type="subcellular location">
    <subcellularLocation>
        <location evidence="2">Cell membrane</location>
        <topology evidence="2">Single-pass type I membrane protein</topology>
    </subcellularLocation>
    <subcellularLocation>
        <location evidence="1">Secreted</location>
        <location evidence="1">Cell wall</location>
    </subcellularLocation>
</comment>
<keyword evidence="13" id="KW-0325">Glycoprotein</keyword>
<evidence type="ECO:0000256" key="4">
    <source>
        <dbReference type="ARBA" id="ARBA00022475"/>
    </source>
</evidence>
<dbReference type="Gene3D" id="3.80.10.10">
    <property type="entry name" value="Ribonuclease Inhibitor"/>
    <property type="match status" value="2"/>
</dbReference>
<sequence>MIKIMGGRSLKLLCAFLMLFLHLKSALAFTSGLGDDSVKCIEKEREALLEFKKGFAEGYQGKLSSWGNEDEKNCCNWDGIYCNNQTGNVLELKLGLYGLRGIISPSLLELPYLTSLDLSYNDFNQSHIPKFIGSIGNLKHLNLSWANLNGPIPHQLGNLSLLQNLHLNNNDLKIVENLEWLSRLSSIKELDLSSINLNMAKDWLRVVSRLPKLSNLNLASCDLPPVTDLSSLPHINFSMSLTILDLSTNHVTQSIFPWLFNFSTNLVQIDLSDNQLGGSIPDAFGNMNSLQTLILDDNQLEGGIPKFVGNMCALATLSMENNKLSGKLAELIHYLSGCSVEGIRNPSVIQSLRLGSNLLEGEISEQNFSALPELNELSLSHNSLTLKFSNDWVPPFQLVTIDLSSCNLGPDFPKWLSTQWFLRNLDISRNGISDSIPLWFWKQTTVLFYINLSYNQIRSGFPDKSFFPIPDKYGQPQEVENPGLTILNLSNNKFSGSLNYFLCSYFATSLIYLDFSNNQLSGGLPNCFMQCQNLIVLNLANNNLSGEIPSFTTSLIKLRVLDLSNNNFLGELPWSLRNCKRLSFLNLRDNSFSGKLPAWIGESLSSLVILNLHSNKFHGCIQLQLCWLAHIQFLDLSQNNISGNIPQCIYNLTAMAFKNTYNKRTIITHLAYLDGTQVTFLNGGRFIYVFNTNVSWKGHSYNYGKNFGEMRSIDLSSNKLTGEIPAEIFSLTELKTLNLAGNMLTGLIPQDIGRLQQLESLDLSSNQLFGSIPASIVDLNFLSFMNLSYNKLSGRIPTGTQIQIANPLGFIGNLALCGPPLTPKCPGDAKPNVESPKGGSKNYQEDEDEFLNCLYIGSKSSKHLEGLRLAKLGCRRRWKSSQRRFVCSVPWDTARIKCHRFTSGYKWDRGSLHLHMNSPVPFRTIFLPYPRSLFLVPLPQSKMFEAWMGMNCLRTLQRHRILQVIWYKQGWHRFKPVLRLDRGKMVFLPLLVKIRSRFWSCQIFGVSEKGISAISAVCLVAGKFLRGLPNFRLPAPFL</sequence>
<dbReference type="AlphaFoldDB" id="A0A7N2MH15"/>
<dbReference type="InterPro" id="IPR046956">
    <property type="entry name" value="RLP23-like"/>
</dbReference>
<dbReference type="FunFam" id="3.80.10.10:FF:000111">
    <property type="entry name" value="LRR receptor-like serine/threonine-protein kinase ERECTA"/>
    <property type="match status" value="1"/>
</dbReference>
<evidence type="ECO:0000259" key="16">
    <source>
        <dbReference type="Pfam" id="PF08263"/>
    </source>
</evidence>
<protein>
    <recommendedName>
        <fullName evidence="16">Leucine-rich repeat-containing N-terminal plant-type domain-containing protein</fullName>
    </recommendedName>
</protein>
<evidence type="ECO:0000256" key="8">
    <source>
        <dbReference type="ARBA" id="ARBA00022729"/>
    </source>
</evidence>
<organism evidence="17 18">
    <name type="scientific">Quercus lobata</name>
    <name type="common">Valley oak</name>
    <dbReference type="NCBI Taxonomy" id="97700"/>
    <lineage>
        <taxon>Eukaryota</taxon>
        <taxon>Viridiplantae</taxon>
        <taxon>Streptophyta</taxon>
        <taxon>Embryophyta</taxon>
        <taxon>Tracheophyta</taxon>
        <taxon>Spermatophyta</taxon>
        <taxon>Magnoliopsida</taxon>
        <taxon>eudicotyledons</taxon>
        <taxon>Gunneridae</taxon>
        <taxon>Pentapetalae</taxon>
        <taxon>rosids</taxon>
        <taxon>fabids</taxon>
        <taxon>Fagales</taxon>
        <taxon>Fagaceae</taxon>
        <taxon>Quercus</taxon>
    </lineage>
</organism>
<evidence type="ECO:0000256" key="9">
    <source>
        <dbReference type="ARBA" id="ARBA00022737"/>
    </source>
</evidence>
<evidence type="ECO:0000256" key="11">
    <source>
        <dbReference type="ARBA" id="ARBA00023136"/>
    </source>
</evidence>
<evidence type="ECO:0000256" key="14">
    <source>
        <dbReference type="ARBA" id="ARBA00038043"/>
    </source>
</evidence>
<evidence type="ECO:0000256" key="2">
    <source>
        <dbReference type="ARBA" id="ARBA00004251"/>
    </source>
</evidence>
<keyword evidence="5" id="KW-0964">Secreted</keyword>
<dbReference type="EnsemblPlants" id="QL09p011863:mrna">
    <property type="protein sequence ID" value="QL09p011863:mrna"/>
    <property type="gene ID" value="QL09p011863"/>
</dbReference>
<feature type="chain" id="PRO_5029757911" description="Leucine-rich repeat-containing N-terminal plant-type domain-containing protein" evidence="15">
    <location>
        <begin position="29"/>
        <end position="1038"/>
    </location>
</feature>
<evidence type="ECO:0000256" key="15">
    <source>
        <dbReference type="SAM" id="SignalP"/>
    </source>
</evidence>
<dbReference type="Proteomes" id="UP000594261">
    <property type="component" value="Chromosome 9"/>
</dbReference>
<evidence type="ECO:0000256" key="13">
    <source>
        <dbReference type="ARBA" id="ARBA00023180"/>
    </source>
</evidence>
<keyword evidence="11" id="KW-0472">Membrane</keyword>
<keyword evidence="7" id="KW-0812">Transmembrane</keyword>
<reference evidence="17 18" key="1">
    <citation type="journal article" date="2016" name="G3 (Bethesda)">
        <title>First Draft Assembly and Annotation of the Genome of a California Endemic Oak Quercus lobata Nee (Fagaceae).</title>
        <authorList>
            <person name="Sork V.L."/>
            <person name="Fitz-Gibbon S.T."/>
            <person name="Puiu D."/>
            <person name="Crepeau M."/>
            <person name="Gugger P.F."/>
            <person name="Sherman R."/>
            <person name="Stevens K."/>
            <person name="Langley C.H."/>
            <person name="Pellegrini M."/>
            <person name="Salzberg S.L."/>
        </authorList>
    </citation>
    <scope>NUCLEOTIDE SEQUENCE [LARGE SCALE GENOMIC DNA]</scope>
    <source>
        <strain evidence="17 18">cv. SW786</strain>
    </source>
</reference>
<dbReference type="PRINTS" id="PR00019">
    <property type="entry name" value="LEURICHRPT"/>
</dbReference>
<dbReference type="Pfam" id="PF12799">
    <property type="entry name" value="LRR_4"/>
    <property type="match status" value="1"/>
</dbReference>
<evidence type="ECO:0000256" key="10">
    <source>
        <dbReference type="ARBA" id="ARBA00022989"/>
    </source>
</evidence>
<keyword evidence="5" id="KW-0134">Cell wall</keyword>
<comment type="similarity">
    <text evidence="3">Belongs to the RLP family.</text>
</comment>
<keyword evidence="8 15" id="KW-0732">Signal</keyword>
<dbReference type="GO" id="GO:0099402">
    <property type="term" value="P:plant organ development"/>
    <property type="evidence" value="ECO:0007669"/>
    <property type="project" value="UniProtKB-ARBA"/>
</dbReference>
<reference evidence="17" key="2">
    <citation type="submission" date="2021-01" db="UniProtKB">
        <authorList>
            <consortium name="EnsemblPlants"/>
        </authorList>
    </citation>
    <scope>IDENTIFICATION</scope>
</reference>
<evidence type="ECO:0000256" key="1">
    <source>
        <dbReference type="ARBA" id="ARBA00004191"/>
    </source>
</evidence>
<dbReference type="FunFam" id="3.80.10.10:FF:000041">
    <property type="entry name" value="LRR receptor-like serine/threonine-protein kinase ERECTA"/>
    <property type="match status" value="1"/>
</dbReference>
<dbReference type="Gramene" id="QL09p011863:mrna">
    <property type="protein sequence ID" value="QL09p011863:mrna"/>
    <property type="gene ID" value="QL09p011863"/>
</dbReference>
<dbReference type="Pfam" id="PF00560">
    <property type="entry name" value="LRR_1"/>
    <property type="match status" value="6"/>
</dbReference>
<dbReference type="Pfam" id="PF13855">
    <property type="entry name" value="LRR_8"/>
    <property type="match status" value="2"/>
</dbReference>
<dbReference type="SMART" id="SM00369">
    <property type="entry name" value="LRR_TYP"/>
    <property type="match status" value="8"/>
</dbReference>
<dbReference type="InterPro" id="IPR032675">
    <property type="entry name" value="LRR_dom_sf"/>
</dbReference>